<accession>A0AAV1RCM0</accession>
<evidence type="ECO:0000313" key="4">
    <source>
        <dbReference type="EMBL" id="CAK7330559.1"/>
    </source>
</evidence>
<evidence type="ECO:0000313" key="5">
    <source>
        <dbReference type="Proteomes" id="UP001314170"/>
    </source>
</evidence>
<dbReference type="InterPro" id="IPR027443">
    <property type="entry name" value="IPNS-like_sf"/>
</dbReference>
<protein>
    <recommendedName>
        <fullName evidence="3">Non-haem dioxygenase N-terminal domain-containing protein</fullName>
    </recommendedName>
</protein>
<evidence type="ECO:0000256" key="2">
    <source>
        <dbReference type="ARBA" id="ARBA00023004"/>
    </source>
</evidence>
<reference evidence="4 5" key="1">
    <citation type="submission" date="2024-01" db="EMBL/GenBank/DDBJ databases">
        <authorList>
            <person name="Waweru B."/>
        </authorList>
    </citation>
    <scope>NUCLEOTIDE SEQUENCE [LARGE SCALE GENOMIC DNA]</scope>
</reference>
<comment type="caution">
    <text evidence="4">The sequence shown here is derived from an EMBL/GenBank/DDBJ whole genome shotgun (WGS) entry which is preliminary data.</text>
</comment>
<gene>
    <name evidence="4" type="ORF">DCAF_LOCUS8019</name>
</gene>
<sequence>MTMESGKQIREYAPIHDTLAAKLLRKWPIPTKDNVSSGRCPRDYQGTMFHQDSADVGICDPICQDNASSGPWILPPEFLQGRNSARSTDQDGTIQQEMQDFDPVPIIDLQCLDLDKLGVVCKDWGLFHLVNHDVPLTLLSQLQDHAIKLFSLSFESKQARFTSPVSYFWGTPALTPSGAPLSTGPQNVNWVEGLNVPLKQLSQFEAEDPMLDAFRF</sequence>
<proteinExistence type="predicted"/>
<organism evidence="4 5">
    <name type="scientific">Dovyalis caffra</name>
    <dbReference type="NCBI Taxonomy" id="77055"/>
    <lineage>
        <taxon>Eukaryota</taxon>
        <taxon>Viridiplantae</taxon>
        <taxon>Streptophyta</taxon>
        <taxon>Embryophyta</taxon>
        <taxon>Tracheophyta</taxon>
        <taxon>Spermatophyta</taxon>
        <taxon>Magnoliopsida</taxon>
        <taxon>eudicotyledons</taxon>
        <taxon>Gunneridae</taxon>
        <taxon>Pentapetalae</taxon>
        <taxon>rosids</taxon>
        <taxon>fabids</taxon>
        <taxon>Malpighiales</taxon>
        <taxon>Salicaceae</taxon>
        <taxon>Flacourtieae</taxon>
        <taxon>Dovyalis</taxon>
    </lineage>
</organism>
<feature type="domain" description="Non-haem dioxygenase N-terminal" evidence="3">
    <location>
        <begin position="104"/>
        <end position="196"/>
    </location>
</feature>
<dbReference type="EMBL" id="CAWUPB010000913">
    <property type="protein sequence ID" value="CAK7330559.1"/>
    <property type="molecule type" value="Genomic_DNA"/>
</dbReference>
<keyword evidence="1" id="KW-0479">Metal-binding</keyword>
<dbReference type="AlphaFoldDB" id="A0AAV1RCM0"/>
<keyword evidence="5" id="KW-1185">Reference proteome</keyword>
<dbReference type="SUPFAM" id="SSF51197">
    <property type="entry name" value="Clavaminate synthase-like"/>
    <property type="match status" value="1"/>
</dbReference>
<dbReference type="Gene3D" id="2.60.120.330">
    <property type="entry name" value="B-lactam Antibiotic, Isopenicillin N Synthase, Chain"/>
    <property type="match status" value="1"/>
</dbReference>
<name>A0AAV1RCM0_9ROSI</name>
<evidence type="ECO:0000259" key="3">
    <source>
        <dbReference type="Pfam" id="PF14226"/>
    </source>
</evidence>
<dbReference type="Proteomes" id="UP001314170">
    <property type="component" value="Unassembled WGS sequence"/>
</dbReference>
<dbReference type="InterPro" id="IPR026992">
    <property type="entry name" value="DIOX_N"/>
</dbReference>
<dbReference type="Pfam" id="PF14226">
    <property type="entry name" value="DIOX_N"/>
    <property type="match status" value="1"/>
</dbReference>
<evidence type="ECO:0000256" key="1">
    <source>
        <dbReference type="ARBA" id="ARBA00022723"/>
    </source>
</evidence>
<dbReference type="GO" id="GO:0046872">
    <property type="term" value="F:metal ion binding"/>
    <property type="evidence" value="ECO:0007669"/>
    <property type="project" value="UniProtKB-KW"/>
</dbReference>
<keyword evidence="2" id="KW-0408">Iron</keyword>